<evidence type="ECO:0000256" key="1">
    <source>
        <dbReference type="ARBA" id="ARBA00004191"/>
    </source>
</evidence>
<dbReference type="STRING" id="1399860.A0A2C5Y283"/>
<protein>
    <recommendedName>
        <fullName evidence="10">Receptor L-domain domain-containing protein</fullName>
    </recommendedName>
</protein>
<evidence type="ECO:0000256" key="2">
    <source>
        <dbReference type="ARBA" id="ARBA00022512"/>
    </source>
</evidence>
<dbReference type="PANTHER" id="PTHR31018">
    <property type="entry name" value="SPORULATION-SPECIFIC PROTEIN-RELATED"/>
    <property type="match status" value="1"/>
</dbReference>
<evidence type="ECO:0000256" key="3">
    <source>
        <dbReference type="ARBA" id="ARBA00022525"/>
    </source>
</evidence>
<evidence type="ECO:0000256" key="6">
    <source>
        <dbReference type="SAM" id="MobiDB-lite"/>
    </source>
</evidence>
<dbReference type="GO" id="GO:0031505">
    <property type="term" value="P:fungal-type cell wall organization"/>
    <property type="evidence" value="ECO:0007669"/>
    <property type="project" value="TreeGrafter"/>
</dbReference>
<dbReference type="InterPro" id="IPR051648">
    <property type="entry name" value="CWI-Assembly_Regulator"/>
</dbReference>
<proteinExistence type="predicted"/>
<accession>A0A2C5Y283</accession>
<reference evidence="8 9" key="1">
    <citation type="submission" date="2017-06" db="EMBL/GenBank/DDBJ databases">
        <title>Ant-infecting Ophiocordyceps genomes reveal a high diversity of potential behavioral manipulation genes and a possible major role for enterotoxins.</title>
        <authorList>
            <person name="De Bekker C."/>
            <person name="Evans H.C."/>
            <person name="Brachmann A."/>
            <person name="Hughes D.P."/>
        </authorList>
    </citation>
    <scope>NUCLEOTIDE SEQUENCE [LARGE SCALE GENOMIC DNA]</scope>
    <source>
        <strain evidence="8 9">Map64</strain>
    </source>
</reference>
<dbReference type="Gene3D" id="3.80.20.20">
    <property type="entry name" value="Receptor L-domain"/>
    <property type="match status" value="1"/>
</dbReference>
<keyword evidence="4 7" id="KW-0732">Signal</keyword>
<dbReference type="SUPFAM" id="SSF52058">
    <property type="entry name" value="L domain-like"/>
    <property type="match status" value="1"/>
</dbReference>
<dbReference type="GO" id="GO:0009277">
    <property type="term" value="C:fungal-type cell wall"/>
    <property type="evidence" value="ECO:0007669"/>
    <property type="project" value="TreeGrafter"/>
</dbReference>
<dbReference type="PANTHER" id="PTHR31018:SF3">
    <property type="entry name" value="RECEPTOR PROTEIN-TYROSINE KINASE"/>
    <property type="match status" value="1"/>
</dbReference>
<evidence type="ECO:0008006" key="10">
    <source>
        <dbReference type="Google" id="ProtNLM"/>
    </source>
</evidence>
<organism evidence="8 9">
    <name type="scientific">Ophiocordyceps australis</name>
    <dbReference type="NCBI Taxonomy" id="1399860"/>
    <lineage>
        <taxon>Eukaryota</taxon>
        <taxon>Fungi</taxon>
        <taxon>Dikarya</taxon>
        <taxon>Ascomycota</taxon>
        <taxon>Pezizomycotina</taxon>
        <taxon>Sordariomycetes</taxon>
        <taxon>Hypocreomycetidae</taxon>
        <taxon>Hypocreales</taxon>
        <taxon>Ophiocordycipitaceae</taxon>
        <taxon>Ophiocordyceps</taxon>
    </lineage>
</organism>
<keyword evidence="2" id="KW-0134">Cell wall</keyword>
<dbReference type="InterPro" id="IPR036941">
    <property type="entry name" value="Rcpt_L-dom_sf"/>
</dbReference>
<sequence>MHSAALFSAFLAIGATLVSGATTCTEDIRVSEPTPKIDCDVVDASILVDENVSGSLSIEGPKQIKKDFIVSNATKLISISSSSINSIGGTLRLDNLQLLSSFKMQSLKSVDTLILINLPQLSSLTFGTSGVTKCRVIQIQDTFLTELNGLNIAFAEKIDIANNAKLTMINSEIVNITESLKVTNNGNNMQVNMSRLQFAGDVQFRQVKSFDAPVLTEVESIKFNDSPELLTVSAKNLSTISASLTFINNRKLGNLSFDALKTIKGDMTIQNNTALKSIEGFPELETVGNILLRGNFETVKLPSLKDVKGSVTVTSTSDISGFCKFFDDSKSRGDIRGKESCTSNNKNANEDGGNGGESNGDKDKADAAGIVSVNLALLGLAALACIAQML</sequence>
<dbReference type="Proteomes" id="UP000226192">
    <property type="component" value="Unassembled WGS sequence"/>
</dbReference>
<keyword evidence="5" id="KW-0325">Glycoprotein</keyword>
<gene>
    <name evidence="8" type="ORF">CDD81_8000</name>
</gene>
<evidence type="ECO:0000313" key="8">
    <source>
        <dbReference type="EMBL" id="PHH61753.1"/>
    </source>
</evidence>
<feature type="chain" id="PRO_5013265288" description="Receptor L-domain domain-containing protein" evidence="7">
    <location>
        <begin position="21"/>
        <end position="390"/>
    </location>
</feature>
<dbReference type="EMBL" id="NJET01000093">
    <property type="protein sequence ID" value="PHH61753.1"/>
    <property type="molecule type" value="Genomic_DNA"/>
</dbReference>
<name>A0A2C5Y283_9HYPO</name>
<evidence type="ECO:0000313" key="9">
    <source>
        <dbReference type="Proteomes" id="UP000226192"/>
    </source>
</evidence>
<comment type="caution">
    <text evidence="8">The sequence shown here is derived from an EMBL/GenBank/DDBJ whole genome shotgun (WGS) entry which is preliminary data.</text>
</comment>
<dbReference type="AlphaFoldDB" id="A0A2C5Y283"/>
<keyword evidence="9" id="KW-1185">Reference proteome</keyword>
<feature type="signal peptide" evidence="7">
    <location>
        <begin position="1"/>
        <end position="20"/>
    </location>
</feature>
<evidence type="ECO:0000256" key="7">
    <source>
        <dbReference type="SAM" id="SignalP"/>
    </source>
</evidence>
<feature type="region of interest" description="Disordered" evidence="6">
    <location>
        <begin position="335"/>
        <end position="362"/>
    </location>
</feature>
<dbReference type="GO" id="GO:0009986">
    <property type="term" value="C:cell surface"/>
    <property type="evidence" value="ECO:0007669"/>
    <property type="project" value="TreeGrafter"/>
</dbReference>
<evidence type="ECO:0000256" key="5">
    <source>
        <dbReference type="ARBA" id="ARBA00023180"/>
    </source>
</evidence>
<dbReference type="GO" id="GO:0005886">
    <property type="term" value="C:plasma membrane"/>
    <property type="evidence" value="ECO:0007669"/>
    <property type="project" value="TreeGrafter"/>
</dbReference>
<evidence type="ECO:0000256" key="4">
    <source>
        <dbReference type="ARBA" id="ARBA00022729"/>
    </source>
</evidence>
<dbReference type="OrthoDB" id="536881at2759"/>
<keyword evidence="3" id="KW-0964">Secreted</keyword>
<comment type="subcellular location">
    <subcellularLocation>
        <location evidence="1">Secreted</location>
        <location evidence="1">Cell wall</location>
    </subcellularLocation>
</comment>